<dbReference type="AlphaFoldDB" id="A0A381SUP1"/>
<evidence type="ECO:0000313" key="6">
    <source>
        <dbReference type="EMBL" id="SVA07730.1"/>
    </source>
</evidence>
<dbReference type="InterPro" id="IPR020617">
    <property type="entry name" value="Thiolase_C"/>
</dbReference>
<evidence type="ECO:0000256" key="1">
    <source>
        <dbReference type="ARBA" id="ARBA00010982"/>
    </source>
</evidence>
<dbReference type="Pfam" id="PF02803">
    <property type="entry name" value="Thiolase_C"/>
    <property type="match status" value="1"/>
</dbReference>
<reference evidence="6" key="1">
    <citation type="submission" date="2018-05" db="EMBL/GenBank/DDBJ databases">
        <authorList>
            <person name="Lanie J.A."/>
            <person name="Ng W.-L."/>
            <person name="Kazmierczak K.M."/>
            <person name="Andrzejewski T.M."/>
            <person name="Davidsen T.M."/>
            <person name="Wayne K.J."/>
            <person name="Tettelin H."/>
            <person name="Glass J.I."/>
            <person name="Rusch D."/>
            <person name="Podicherti R."/>
            <person name="Tsui H.-C.T."/>
            <person name="Winkler M.E."/>
        </authorList>
    </citation>
    <scope>NUCLEOTIDE SEQUENCE</scope>
</reference>
<proteinExistence type="inferred from homology"/>
<evidence type="ECO:0000259" key="5">
    <source>
        <dbReference type="Pfam" id="PF02803"/>
    </source>
</evidence>
<gene>
    <name evidence="6" type="ORF">METZ01_LOCUS60584</name>
</gene>
<keyword evidence="3" id="KW-0012">Acyltransferase</keyword>
<dbReference type="InterPro" id="IPR016039">
    <property type="entry name" value="Thiolase-like"/>
</dbReference>
<dbReference type="Gene3D" id="3.40.47.10">
    <property type="match status" value="2"/>
</dbReference>
<evidence type="ECO:0000259" key="4">
    <source>
        <dbReference type="Pfam" id="PF00108"/>
    </source>
</evidence>
<dbReference type="Pfam" id="PF00108">
    <property type="entry name" value="Thiolase_N"/>
    <property type="match status" value="1"/>
</dbReference>
<organism evidence="6">
    <name type="scientific">marine metagenome</name>
    <dbReference type="NCBI Taxonomy" id="408172"/>
    <lineage>
        <taxon>unclassified sequences</taxon>
        <taxon>metagenomes</taxon>
        <taxon>ecological metagenomes</taxon>
    </lineage>
</organism>
<dbReference type="EMBL" id="UINC01003603">
    <property type="protein sequence ID" value="SVA07730.1"/>
    <property type="molecule type" value="Genomic_DNA"/>
</dbReference>
<feature type="domain" description="Thiolase N-terminal" evidence="4">
    <location>
        <begin position="4"/>
        <end position="261"/>
    </location>
</feature>
<evidence type="ECO:0008006" key="7">
    <source>
        <dbReference type="Google" id="ProtNLM"/>
    </source>
</evidence>
<dbReference type="PANTHER" id="PTHR43365">
    <property type="entry name" value="BLR7806 PROTEIN"/>
    <property type="match status" value="1"/>
</dbReference>
<dbReference type="InterPro" id="IPR020616">
    <property type="entry name" value="Thiolase_N"/>
</dbReference>
<comment type="similarity">
    <text evidence="1">Belongs to the thiolase-like superfamily. Thiolase family.</text>
</comment>
<evidence type="ECO:0000256" key="3">
    <source>
        <dbReference type="ARBA" id="ARBA00023315"/>
    </source>
</evidence>
<dbReference type="SUPFAM" id="SSF53901">
    <property type="entry name" value="Thiolase-like"/>
    <property type="match status" value="2"/>
</dbReference>
<dbReference type="GO" id="GO:0016747">
    <property type="term" value="F:acyltransferase activity, transferring groups other than amino-acyl groups"/>
    <property type="evidence" value="ECO:0007669"/>
    <property type="project" value="InterPro"/>
</dbReference>
<accession>A0A381SUP1</accession>
<protein>
    <recommendedName>
        <fullName evidence="7">Thiolase N-terminal domain-containing protein</fullName>
    </recommendedName>
</protein>
<feature type="non-terminal residue" evidence="6">
    <location>
        <position position="329"/>
    </location>
</feature>
<dbReference type="NCBIfam" id="TIGR01930">
    <property type="entry name" value="AcCoA-C-Actrans"/>
    <property type="match status" value="1"/>
</dbReference>
<dbReference type="CDD" id="cd00751">
    <property type="entry name" value="thiolase"/>
    <property type="match status" value="1"/>
</dbReference>
<name>A0A381SUP1_9ZZZZ</name>
<dbReference type="PANTHER" id="PTHR43365:SF1">
    <property type="entry name" value="ACETYL-COA C-ACYLTRANSFERASE"/>
    <property type="match status" value="1"/>
</dbReference>
<evidence type="ECO:0000256" key="2">
    <source>
        <dbReference type="ARBA" id="ARBA00022679"/>
    </source>
</evidence>
<keyword evidence="2" id="KW-0808">Transferase</keyword>
<feature type="domain" description="Thiolase C-terminal" evidence="5">
    <location>
        <begin position="270"/>
        <end position="328"/>
    </location>
</feature>
<dbReference type="InterPro" id="IPR002155">
    <property type="entry name" value="Thiolase"/>
</dbReference>
<sequence length="329" mass="34911">MRDVVIVEAVRTPVGRRGGGLSTSHSVDVLGTVQKALFDRTGVDPGEIGQVVGGCVGQVGMQTMNVTRTAWLTAGLPIEVPATTVDAQCGSSQQATNLAYALVASGTVDASVGCGVELMSRVGFGATIPKEPDSGAPVNRNYFAHFEMTSQFEGSERIADHWEITREECDTFGKLSQDRAARAWTEDRFATQIVPVDAPVLDEAGKPTGETHRVDRDEGLRETTLEALAGLKPSGRENGVHTAGSSSQISDGAGAVLMMTAEKAEELGVEPLARIVDSCLVGSDPEFMLTGPIFATRKLLEENSMSISEIDVVEINEAFASVVLAWEKE</sequence>